<sequence>MLTLTPAQQTTSLTSSEAQSVTMGPADELIDPQRHELIMQLLHTIGEPRINSTAWACLWFADLSTIRLLLQQCGQCQFFCITVSLGLRSESLYKMIKAWAVRSKNQRYAARSDEDLEEYCEDTEEMEIEETPTKKRRRASSSQKQSKIPRRSVEQESERSSAITSSATCSERDNNTCVLTGFREPLEVAHIYPYSIEQKE</sequence>
<proteinExistence type="predicted"/>
<keyword evidence="3" id="KW-1185">Reference proteome</keyword>
<dbReference type="OMA" id="IMQLLHT"/>
<evidence type="ECO:0000256" key="1">
    <source>
        <dbReference type="SAM" id="MobiDB-lite"/>
    </source>
</evidence>
<reference evidence="2 3" key="1">
    <citation type="submission" date="2019-04" db="EMBL/GenBank/DDBJ databases">
        <title>Fungal friends and foes A comparative genomics study of 23 Aspergillus species from section Flavi.</title>
        <authorList>
            <consortium name="DOE Joint Genome Institute"/>
            <person name="Kjaerbolling I."/>
            <person name="Vesth T.C."/>
            <person name="Frisvad J.C."/>
            <person name="Nybo J.L."/>
            <person name="Theobald S."/>
            <person name="Kildgaard S."/>
            <person name="Petersen T.I."/>
            <person name="Kuo A."/>
            <person name="Sato A."/>
            <person name="Lyhne E.K."/>
            <person name="Kogle M.E."/>
            <person name="Wiebenga A."/>
            <person name="Kun R.S."/>
            <person name="Lubbers R.J."/>
            <person name="Makela M.R."/>
            <person name="Barry K."/>
            <person name="Chovatia M."/>
            <person name="Clum A."/>
            <person name="Daum C."/>
            <person name="Haridas S."/>
            <person name="He G."/>
            <person name="LaButti K."/>
            <person name="Lipzen A."/>
            <person name="Mondo S."/>
            <person name="Pangilinan J."/>
            <person name="Riley R."/>
            <person name="Salamov A."/>
            <person name="Simmons B.A."/>
            <person name="Magnuson J.K."/>
            <person name="Henrissat B."/>
            <person name="Mortensen U.H."/>
            <person name="Larsen T.O."/>
            <person name="De vries R.P."/>
            <person name="Grigoriev I.V."/>
            <person name="Machida M."/>
            <person name="Baker S.E."/>
            <person name="Andersen M.R."/>
        </authorList>
    </citation>
    <scope>NUCLEOTIDE SEQUENCE [LARGE SCALE GENOMIC DNA]</scope>
    <source>
        <strain evidence="2 3">CBS 117618</strain>
    </source>
</reference>
<organism evidence="2 3">
    <name type="scientific">Aspergillus parasiticus</name>
    <dbReference type="NCBI Taxonomy" id="5067"/>
    <lineage>
        <taxon>Eukaryota</taxon>
        <taxon>Fungi</taxon>
        <taxon>Dikarya</taxon>
        <taxon>Ascomycota</taxon>
        <taxon>Pezizomycotina</taxon>
        <taxon>Eurotiomycetes</taxon>
        <taxon>Eurotiomycetidae</taxon>
        <taxon>Eurotiales</taxon>
        <taxon>Aspergillaceae</taxon>
        <taxon>Aspergillus</taxon>
        <taxon>Aspergillus subgen. Circumdati</taxon>
    </lineage>
</organism>
<dbReference type="Proteomes" id="UP000326532">
    <property type="component" value="Unassembled WGS sequence"/>
</dbReference>
<accession>A0A5N6DEJ3</accession>
<gene>
    <name evidence="2" type="ORF">BDV34DRAFT_148491</name>
</gene>
<evidence type="ECO:0008006" key="4">
    <source>
        <dbReference type="Google" id="ProtNLM"/>
    </source>
</evidence>
<feature type="region of interest" description="Disordered" evidence="1">
    <location>
        <begin position="122"/>
        <end position="170"/>
    </location>
</feature>
<feature type="region of interest" description="Disordered" evidence="1">
    <location>
        <begin position="1"/>
        <end position="22"/>
    </location>
</feature>
<protein>
    <recommendedName>
        <fullName evidence="4">HNH nuclease domain-containing protein</fullName>
    </recommendedName>
</protein>
<evidence type="ECO:0000313" key="2">
    <source>
        <dbReference type="EMBL" id="KAB8202580.1"/>
    </source>
</evidence>
<name>A0A5N6DEJ3_ASPPA</name>
<dbReference type="VEuPathDB" id="FungiDB:BDV34DRAFT_148491"/>
<dbReference type="AlphaFoldDB" id="A0A5N6DEJ3"/>
<dbReference type="EMBL" id="ML735002">
    <property type="protein sequence ID" value="KAB8202580.1"/>
    <property type="molecule type" value="Genomic_DNA"/>
</dbReference>
<evidence type="ECO:0000313" key="3">
    <source>
        <dbReference type="Proteomes" id="UP000326532"/>
    </source>
</evidence>